<sequence length="67" mass="8229">MTYGNGELLHEDRHFYDHVEYQVPVQVYCQGIHRDIGYVEYYSEFFIKVNNTYYNRKMFTFVSRPGY</sequence>
<evidence type="ECO:0000313" key="1">
    <source>
        <dbReference type="EMBL" id="MFC0216127.1"/>
    </source>
</evidence>
<evidence type="ECO:0000313" key="2">
    <source>
        <dbReference type="Proteomes" id="UP001589776"/>
    </source>
</evidence>
<proteinExistence type="predicted"/>
<name>A0ABV6DTZ2_9BACL</name>
<organism evidence="1 2">
    <name type="scientific">Paenibacillus chartarius</name>
    <dbReference type="NCBI Taxonomy" id="747481"/>
    <lineage>
        <taxon>Bacteria</taxon>
        <taxon>Bacillati</taxon>
        <taxon>Bacillota</taxon>
        <taxon>Bacilli</taxon>
        <taxon>Bacillales</taxon>
        <taxon>Paenibacillaceae</taxon>
        <taxon>Paenibacillus</taxon>
    </lineage>
</organism>
<protein>
    <submittedName>
        <fullName evidence="1">Uncharacterized protein</fullName>
    </submittedName>
</protein>
<gene>
    <name evidence="1" type="ORF">ACFFK0_27400</name>
</gene>
<keyword evidence="2" id="KW-1185">Reference proteome</keyword>
<comment type="caution">
    <text evidence="1">The sequence shown here is derived from an EMBL/GenBank/DDBJ whole genome shotgun (WGS) entry which is preliminary data.</text>
</comment>
<dbReference type="Proteomes" id="UP001589776">
    <property type="component" value="Unassembled WGS sequence"/>
</dbReference>
<dbReference type="EMBL" id="JBHLWN010000110">
    <property type="protein sequence ID" value="MFC0216127.1"/>
    <property type="molecule type" value="Genomic_DNA"/>
</dbReference>
<dbReference type="RefSeq" id="WP_377473991.1">
    <property type="nucleotide sequence ID" value="NZ_JBHLWN010000110.1"/>
</dbReference>
<reference evidence="1 2" key="1">
    <citation type="submission" date="2024-09" db="EMBL/GenBank/DDBJ databases">
        <authorList>
            <person name="Sun Q."/>
            <person name="Mori K."/>
        </authorList>
    </citation>
    <scope>NUCLEOTIDE SEQUENCE [LARGE SCALE GENOMIC DNA]</scope>
    <source>
        <strain evidence="1 2">CCM 7759</strain>
    </source>
</reference>
<accession>A0ABV6DTZ2</accession>